<dbReference type="PANTHER" id="PTHR37397">
    <property type="entry name" value="SI:CH211-183D21.1"/>
    <property type="match status" value="1"/>
</dbReference>
<keyword evidence="2" id="KW-0812">Transmembrane</keyword>
<sequence>MTVFHRQWQCGFSRIAILCTAGLSILVATGILFSITPAREKFLNILTSNIAVQPVIIASPASFMQVHSTDSTSSSQADSTSSPQAGSGQGSISQSSSSNQVARILGDSSYQPADSKITFVTTPPASSTVLFMTPPVVSSETKKQFARILISQVLLEDEQSTRHEFVELYNPNEYAVDLSGWELRKKTETGTDSVLVSSKKFAGIIARNGYFLISNPEYSQTIGADEVWSSDGYGVSKNNTVYMVNPDGGIADLVGFGEAQNYESASAQNPDKGIALSRVSSKDTNMNQNDFVCAIPVPRNTKSTIGFRTLEIVACANQGQNIAVSPAPSPIASPELSPSPLPSPTLEPSPSVEPSPMLSPTPSLIPTPSPSPTSSPQPTQKLLISEVQITGGAGETNNDFIELYNPNDGTVNLKGYRLVKRTKTGASDYAIKSWTTDTFIYVYGTYVWANNDFVEKTADARTSTTLANDNAIALRYGSADTGQIIDSVGWGEHTGVFCETQCFAQNPVANEVLTRKNMQDTYNNALDFEIR</sequence>
<evidence type="ECO:0000256" key="1">
    <source>
        <dbReference type="SAM" id="MobiDB-lite"/>
    </source>
</evidence>
<evidence type="ECO:0000259" key="3">
    <source>
        <dbReference type="PROSITE" id="PS51841"/>
    </source>
</evidence>
<dbReference type="PROSITE" id="PS51841">
    <property type="entry name" value="LTD"/>
    <property type="match status" value="2"/>
</dbReference>
<dbReference type="Proteomes" id="UP000236846">
    <property type="component" value="Unassembled WGS sequence"/>
</dbReference>
<dbReference type="Gene3D" id="2.60.40.1260">
    <property type="entry name" value="Lamin Tail domain"/>
    <property type="match status" value="1"/>
</dbReference>
<dbReference type="InterPro" id="IPR001322">
    <property type="entry name" value="Lamin_tail_dom"/>
</dbReference>
<evidence type="ECO:0000313" key="4">
    <source>
        <dbReference type="EMBL" id="PIR25407.1"/>
    </source>
</evidence>
<feature type="region of interest" description="Disordered" evidence="1">
    <location>
        <begin position="326"/>
        <end position="379"/>
    </location>
</feature>
<dbReference type="EMBL" id="PCXE01000058">
    <property type="protein sequence ID" value="PIR25407.1"/>
    <property type="molecule type" value="Genomic_DNA"/>
</dbReference>
<keyword evidence="2" id="KW-1133">Transmembrane helix</keyword>
<dbReference type="SUPFAM" id="SSF74853">
    <property type="entry name" value="Lamin A/C globular tail domain"/>
    <property type="match status" value="2"/>
</dbReference>
<dbReference type="PANTHER" id="PTHR37397:SF1">
    <property type="entry name" value="LTD DOMAIN-CONTAINING PROTEIN"/>
    <property type="match status" value="1"/>
</dbReference>
<accession>A0A2H0PTS1</accession>
<feature type="domain" description="LTD" evidence="3">
    <location>
        <begin position="372"/>
        <end position="492"/>
    </location>
</feature>
<comment type="caution">
    <text evidence="4">The sequence shown here is derived from an EMBL/GenBank/DDBJ whole genome shotgun (WGS) entry which is preliminary data.</text>
</comment>
<reference evidence="4 5" key="1">
    <citation type="submission" date="2017-09" db="EMBL/GenBank/DDBJ databases">
        <title>Depth-based differentiation of microbial function through sediment-hosted aquifers and enrichment of novel symbionts in the deep terrestrial subsurface.</title>
        <authorList>
            <person name="Probst A.J."/>
            <person name="Ladd B."/>
            <person name="Jarett J.K."/>
            <person name="Geller-Mcgrath D.E."/>
            <person name="Sieber C.M."/>
            <person name="Emerson J.B."/>
            <person name="Anantharaman K."/>
            <person name="Thomas B.C."/>
            <person name="Malmstrom R."/>
            <person name="Stieglmeier M."/>
            <person name="Klingl A."/>
            <person name="Woyke T."/>
            <person name="Ryan C.M."/>
            <person name="Banfield J.F."/>
        </authorList>
    </citation>
    <scope>NUCLEOTIDE SEQUENCE [LARGE SCALE GENOMIC DNA]</scope>
    <source>
        <strain evidence="4">CG11_big_fil_rev_8_21_14_0_20_43_10</strain>
    </source>
</reference>
<keyword evidence="2" id="KW-0472">Membrane</keyword>
<evidence type="ECO:0000256" key="2">
    <source>
        <dbReference type="SAM" id="Phobius"/>
    </source>
</evidence>
<dbReference type="InterPro" id="IPR036415">
    <property type="entry name" value="Lamin_tail_dom_sf"/>
</dbReference>
<name>A0A2H0PTS1_9BACT</name>
<dbReference type="Pfam" id="PF00932">
    <property type="entry name" value="LTD"/>
    <property type="match status" value="2"/>
</dbReference>
<gene>
    <name evidence="4" type="ORF">COV41_02985</name>
</gene>
<proteinExistence type="predicted"/>
<organism evidence="4 5">
    <name type="scientific">Candidatus Brennerbacteria bacterium CG11_big_fil_rev_8_21_14_0_20_43_10</name>
    <dbReference type="NCBI Taxonomy" id="1974523"/>
    <lineage>
        <taxon>Bacteria</taxon>
        <taxon>Candidatus Brenneribacteriota</taxon>
    </lineage>
</organism>
<protein>
    <recommendedName>
        <fullName evidence="3">LTD domain-containing protein</fullName>
    </recommendedName>
</protein>
<feature type="domain" description="LTD" evidence="3">
    <location>
        <begin position="133"/>
        <end position="290"/>
    </location>
</feature>
<feature type="transmembrane region" description="Helical" evidence="2">
    <location>
        <begin position="12"/>
        <end position="35"/>
    </location>
</feature>
<feature type="compositionally biased region" description="Pro residues" evidence="1">
    <location>
        <begin position="327"/>
        <end position="375"/>
    </location>
</feature>
<dbReference type="AlphaFoldDB" id="A0A2H0PTS1"/>
<evidence type="ECO:0000313" key="5">
    <source>
        <dbReference type="Proteomes" id="UP000236846"/>
    </source>
</evidence>
<feature type="region of interest" description="Disordered" evidence="1">
    <location>
        <begin position="68"/>
        <end position="96"/>
    </location>
</feature>